<evidence type="ECO:0000259" key="14">
    <source>
        <dbReference type="Pfam" id="PF05173"/>
    </source>
</evidence>
<evidence type="ECO:0000256" key="8">
    <source>
        <dbReference type="ARBA" id="ARBA00037922"/>
    </source>
</evidence>
<comment type="caution">
    <text evidence="12">Was originally thought to be a dihydrodipicolinate reductase (DHDPR), catalyzing the conversion of dihydrodipicolinate to tetrahydrodipicolinate. However, it was shown in E.coli that the substrate of the enzymatic reaction is not dihydrodipicolinate (DHDP) but in fact (2S,4S)-4-hydroxy-2,3,4,5-tetrahydrodipicolinic acid (HTPA), the product released by the DapA-catalyzed reaction.</text>
</comment>
<keyword evidence="2 12" id="KW-0028">Amino-acid biosynthesis</keyword>
<evidence type="ECO:0000256" key="3">
    <source>
        <dbReference type="ARBA" id="ARBA00022857"/>
    </source>
</evidence>
<keyword evidence="5 12" id="KW-0560">Oxidoreductase</keyword>
<sequence length="283" mass="31032">MNDTPLRIAVTGVTGRMGKEIVTCIVKKEKQFSQEIVLGAAITRLNTNICGMDAGILINTDALVGIEITDNLESIKDNFDVLVDFTAPDISIEYLKFCVNNNKNIVIGTTGFNQIHKNIILNASHKIGIVFSSNFSIGVALISKLLHKITQVIGNTSDISIIETHHNRKRDIPSGTSLTMQNIIVNALRSIHSNRIIDSNLDPTTYSSASSYKDILIHSIRAGDVVGEHTVLFVGPGERLEITHKASDRLIFAHGALRAAFWIGRDKIGLFDISDILEMDTLL</sequence>
<evidence type="ECO:0000256" key="4">
    <source>
        <dbReference type="ARBA" id="ARBA00022915"/>
    </source>
</evidence>
<comment type="catalytic activity">
    <reaction evidence="11 12">
        <text>(S)-2,3,4,5-tetrahydrodipicolinate + NAD(+) + H2O = (2S,4S)-4-hydroxy-2,3,4,5-tetrahydrodipicolinate + NADH + H(+)</text>
        <dbReference type="Rhea" id="RHEA:35323"/>
        <dbReference type="ChEBI" id="CHEBI:15377"/>
        <dbReference type="ChEBI" id="CHEBI:15378"/>
        <dbReference type="ChEBI" id="CHEBI:16845"/>
        <dbReference type="ChEBI" id="CHEBI:57540"/>
        <dbReference type="ChEBI" id="CHEBI:57945"/>
        <dbReference type="ChEBI" id="CHEBI:67139"/>
        <dbReference type="EC" id="1.17.1.8"/>
    </reaction>
</comment>
<name>A0ABN4B0Q3_9ENTR</name>
<evidence type="ECO:0000256" key="10">
    <source>
        <dbReference type="ARBA" id="ARBA00049080"/>
    </source>
</evidence>
<feature type="active site" description="Proton donor/acceptor" evidence="12">
    <location>
        <position position="165"/>
    </location>
</feature>
<comment type="function">
    <text evidence="12">Catalyzes the conversion of 4-hydroxy-tetrahydrodipicolinate (HTPA) to tetrahydrodipicolinate.</text>
</comment>
<keyword evidence="12" id="KW-0963">Cytoplasm</keyword>
<dbReference type="PANTHER" id="PTHR20836">
    <property type="entry name" value="DIHYDRODIPICOLINATE REDUCTASE"/>
    <property type="match status" value="1"/>
</dbReference>
<feature type="domain" description="Dihydrodipicolinate reductase C-terminal" evidence="14">
    <location>
        <begin position="138"/>
        <end position="277"/>
    </location>
</feature>
<dbReference type="Gene3D" id="3.30.360.10">
    <property type="entry name" value="Dihydrodipicolinate Reductase, domain 2"/>
    <property type="match status" value="1"/>
</dbReference>
<comment type="caution">
    <text evidence="12">Lacks conserved residue(s) required for the propagation of feature annotation.</text>
</comment>
<reference evidence="15 16" key="1">
    <citation type="journal article" date="2013" name="Genome Biol. Evol.">
        <title>Sequence context of indel mutations and their effect on protein evolution in a bacterial endosymbiont.</title>
        <authorList>
            <person name="Williams L.E."/>
            <person name="Wernegreen J.J."/>
        </authorList>
    </citation>
    <scope>NUCLEOTIDE SEQUENCE [LARGE SCALE GENOMIC DNA]</scope>
    <source>
        <strain evidence="15 16">640</strain>
    </source>
</reference>
<protein>
    <recommendedName>
        <fullName evidence="9 12">4-hydroxy-tetrahydrodipicolinate reductase</fullName>
        <shortName evidence="12">HTPA reductase</shortName>
        <ecNumber evidence="9 12">1.17.1.8</ecNumber>
    </recommendedName>
</protein>
<dbReference type="InterPro" id="IPR036291">
    <property type="entry name" value="NAD(P)-bd_dom_sf"/>
</dbReference>
<dbReference type="PANTHER" id="PTHR20836:SF0">
    <property type="entry name" value="4-HYDROXY-TETRAHYDRODIPICOLINATE REDUCTASE 1, CHLOROPLASTIC-RELATED"/>
    <property type="match status" value="1"/>
</dbReference>
<keyword evidence="7 12" id="KW-0457">Lysine biosynthesis</keyword>
<dbReference type="InterPro" id="IPR000846">
    <property type="entry name" value="DapB_N"/>
</dbReference>
<dbReference type="SUPFAM" id="SSF55347">
    <property type="entry name" value="Glyceraldehyde-3-phosphate dehydrogenase-like, C-terminal domain"/>
    <property type="match status" value="1"/>
</dbReference>
<accession>A0ABN4B0Q3</accession>
<evidence type="ECO:0000256" key="6">
    <source>
        <dbReference type="ARBA" id="ARBA00023027"/>
    </source>
</evidence>
<dbReference type="EC" id="1.17.1.8" evidence="9 12"/>
<dbReference type="Pfam" id="PF01113">
    <property type="entry name" value="DapB_N"/>
    <property type="match status" value="1"/>
</dbReference>
<dbReference type="NCBIfam" id="TIGR00036">
    <property type="entry name" value="dapB"/>
    <property type="match status" value="1"/>
</dbReference>
<feature type="binding site" evidence="12">
    <location>
        <position position="166"/>
    </location>
    <ligand>
        <name>(S)-2,3,4,5-tetrahydrodipicolinate</name>
        <dbReference type="ChEBI" id="CHEBI:16845"/>
    </ligand>
</feature>
<evidence type="ECO:0000256" key="11">
    <source>
        <dbReference type="ARBA" id="ARBA00049396"/>
    </source>
</evidence>
<evidence type="ECO:0000256" key="7">
    <source>
        <dbReference type="ARBA" id="ARBA00023154"/>
    </source>
</evidence>
<evidence type="ECO:0000256" key="5">
    <source>
        <dbReference type="ARBA" id="ARBA00023002"/>
    </source>
</evidence>
<evidence type="ECO:0000256" key="12">
    <source>
        <dbReference type="HAMAP-Rule" id="MF_00102"/>
    </source>
</evidence>
<comment type="subcellular location">
    <subcellularLocation>
        <location evidence="12">Cytoplasm</location>
    </subcellularLocation>
</comment>
<dbReference type="HAMAP" id="MF_00102">
    <property type="entry name" value="DapB"/>
    <property type="match status" value="1"/>
</dbReference>
<keyword evidence="6 12" id="KW-0520">NAD</keyword>
<feature type="binding site" evidence="12">
    <location>
        <begin position="175"/>
        <end position="176"/>
    </location>
    <ligand>
        <name>(S)-2,3,4,5-tetrahydrodipicolinate</name>
        <dbReference type="ChEBI" id="CHEBI:16845"/>
    </ligand>
</feature>
<evidence type="ECO:0000313" key="16">
    <source>
        <dbReference type="Proteomes" id="UP000011067"/>
    </source>
</evidence>
<evidence type="ECO:0000256" key="2">
    <source>
        <dbReference type="ARBA" id="ARBA00022605"/>
    </source>
</evidence>
<comment type="subunit">
    <text evidence="12">Homotetramer.</text>
</comment>
<keyword evidence="3 12" id="KW-0521">NADP</keyword>
<comment type="pathway">
    <text evidence="8 12">Amino-acid biosynthesis; L-lysine biosynthesis via DAP pathway; (S)-tetrahydrodipicolinate from L-aspartate: step 4/4.</text>
</comment>
<dbReference type="EMBL" id="CP003903">
    <property type="protein sequence ID" value="AGC03407.1"/>
    <property type="molecule type" value="Genomic_DNA"/>
</dbReference>
<dbReference type="RefSeq" id="WP_015344416.1">
    <property type="nucleotide sequence ID" value="NC_020075.1"/>
</dbReference>
<dbReference type="InterPro" id="IPR022663">
    <property type="entry name" value="DapB_C"/>
</dbReference>
<gene>
    <name evidence="12 15" type="primary">dapB</name>
    <name evidence="15" type="ORF">BCHRO640_126</name>
</gene>
<dbReference type="InterPro" id="IPR023940">
    <property type="entry name" value="DHDPR_bac"/>
</dbReference>
<evidence type="ECO:0000256" key="9">
    <source>
        <dbReference type="ARBA" id="ARBA00038983"/>
    </source>
</evidence>
<dbReference type="Proteomes" id="UP000011067">
    <property type="component" value="Chromosome"/>
</dbReference>
<evidence type="ECO:0000313" key="15">
    <source>
        <dbReference type="EMBL" id="AGC03407.1"/>
    </source>
</evidence>
<feature type="active site" description="Proton donor" evidence="12">
    <location>
        <position position="169"/>
    </location>
</feature>
<comment type="similarity">
    <text evidence="1 12">Belongs to the DapB family.</text>
</comment>
<feature type="binding site" evidence="12">
    <location>
        <begin position="108"/>
        <end position="110"/>
    </location>
    <ligand>
        <name>NAD(+)</name>
        <dbReference type="ChEBI" id="CHEBI:57540"/>
    </ligand>
</feature>
<dbReference type="CDD" id="cd02274">
    <property type="entry name" value="DHDPR_N"/>
    <property type="match status" value="1"/>
</dbReference>
<evidence type="ECO:0000256" key="1">
    <source>
        <dbReference type="ARBA" id="ARBA00006642"/>
    </source>
</evidence>
<dbReference type="Gene3D" id="3.40.50.720">
    <property type="entry name" value="NAD(P)-binding Rossmann-like Domain"/>
    <property type="match status" value="1"/>
</dbReference>
<proteinExistence type="inferred from homology"/>
<feature type="binding site" evidence="12">
    <location>
        <begin position="12"/>
        <end position="17"/>
    </location>
    <ligand>
        <name>NAD(+)</name>
        <dbReference type="ChEBI" id="CHEBI:57540"/>
    </ligand>
</feature>
<comment type="catalytic activity">
    <reaction evidence="10 12">
        <text>(S)-2,3,4,5-tetrahydrodipicolinate + NADP(+) + H2O = (2S,4S)-4-hydroxy-2,3,4,5-tetrahydrodipicolinate + NADPH + H(+)</text>
        <dbReference type="Rhea" id="RHEA:35331"/>
        <dbReference type="ChEBI" id="CHEBI:15377"/>
        <dbReference type="ChEBI" id="CHEBI:15378"/>
        <dbReference type="ChEBI" id="CHEBI:16845"/>
        <dbReference type="ChEBI" id="CHEBI:57783"/>
        <dbReference type="ChEBI" id="CHEBI:58349"/>
        <dbReference type="ChEBI" id="CHEBI:67139"/>
        <dbReference type="EC" id="1.17.1.8"/>
    </reaction>
</comment>
<feature type="domain" description="Dihydrodipicolinate reductase N-terminal" evidence="13">
    <location>
        <begin position="7"/>
        <end position="135"/>
    </location>
</feature>
<keyword evidence="4 12" id="KW-0220">Diaminopimelate biosynthesis</keyword>
<dbReference type="PIRSF" id="PIRSF000161">
    <property type="entry name" value="DHPR"/>
    <property type="match status" value="1"/>
</dbReference>
<keyword evidence="16" id="KW-1185">Reference proteome</keyword>
<feature type="binding site" evidence="12">
    <location>
        <begin position="132"/>
        <end position="135"/>
    </location>
    <ligand>
        <name>NAD(+)</name>
        <dbReference type="ChEBI" id="CHEBI:57540"/>
    </ligand>
</feature>
<dbReference type="Pfam" id="PF05173">
    <property type="entry name" value="DapB_C"/>
    <property type="match status" value="1"/>
</dbReference>
<organism evidence="15 16">
    <name type="scientific">Candidatus Blochmanniella chromaiodes str. 640</name>
    <dbReference type="NCBI Taxonomy" id="1240471"/>
    <lineage>
        <taxon>Bacteria</taxon>
        <taxon>Pseudomonadati</taxon>
        <taxon>Pseudomonadota</taxon>
        <taxon>Gammaproteobacteria</taxon>
        <taxon>Enterobacterales</taxon>
        <taxon>Enterobacteriaceae</taxon>
        <taxon>ant endosymbionts</taxon>
        <taxon>Candidatus Blochmanniella</taxon>
    </lineage>
</organism>
<dbReference type="SUPFAM" id="SSF51735">
    <property type="entry name" value="NAD(P)-binding Rossmann-fold domains"/>
    <property type="match status" value="1"/>
</dbReference>
<evidence type="ECO:0000259" key="13">
    <source>
        <dbReference type="Pfam" id="PF01113"/>
    </source>
</evidence>